<dbReference type="RefSeq" id="XP_062633264.1">
    <property type="nucleotide sequence ID" value="XM_062782149.1"/>
</dbReference>
<dbReference type="InterPro" id="IPR006146">
    <property type="entry name" value="5'-Nucleotdase_CS"/>
</dbReference>
<dbReference type="PROSITE" id="PS00786">
    <property type="entry name" value="5_NUCLEOTIDASE_2"/>
    <property type="match status" value="1"/>
</dbReference>
<reference evidence="9" key="2">
    <citation type="submission" date="2023-05" db="EMBL/GenBank/DDBJ databases">
        <authorList>
            <consortium name="Lawrence Berkeley National Laboratory"/>
            <person name="Steindorff A."/>
            <person name="Hensen N."/>
            <person name="Bonometti L."/>
            <person name="Westerberg I."/>
            <person name="Brannstrom I.O."/>
            <person name="Guillou S."/>
            <person name="Cros-Aarteil S."/>
            <person name="Calhoun S."/>
            <person name="Haridas S."/>
            <person name="Kuo A."/>
            <person name="Mondo S."/>
            <person name="Pangilinan J."/>
            <person name="Riley R."/>
            <person name="Labutti K."/>
            <person name="Andreopoulos B."/>
            <person name="Lipzen A."/>
            <person name="Chen C."/>
            <person name="Yanf M."/>
            <person name="Daum C."/>
            <person name="Ng V."/>
            <person name="Clum A."/>
            <person name="Ohm R."/>
            <person name="Martin F."/>
            <person name="Silar P."/>
            <person name="Natvig D."/>
            <person name="Lalanne C."/>
            <person name="Gautier V."/>
            <person name="Ament-Velasquez S.L."/>
            <person name="Kruys A."/>
            <person name="Hutchinson M.I."/>
            <person name="Powell A.J."/>
            <person name="Barry K."/>
            <person name="Miller A.N."/>
            <person name="Grigoriev I.V."/>
            <person name="Debuchy R."/>
            <person name="Gladieux P."/>
            <person name="Thoren M.H."/>
            <person name="Johannesson H."/>
        </authorList>
    </citation>
    <scope>NUCLEOTIDE SEQUENCE</scope>
    <source>
        <strain evidence="9">CBS 141.50</strain>
    </source>
</reference>
<proteinExistence type="inferred from homology"/>
<feature type="domain" description="5'-Nucleotidase C-terminal" evidence="8">
    <location>
        <begin position="343"/>
        <end position="504"/>
    </location>
</feature>
<protein>
    <submittedName>
        <fullName evidence="9">Metallo-dependent phosphatase-like protein</fullName>
    </submittedName>
</protein>
<keyword evidence="2" id="KW-0479">Metal-binding</keyword>
<dbReference type="GeneID" id="87818762"/>
<keyword evidence="4 6" id="KW-0547">Nucleotide-binding</keyword>
<reference evidence="9" key="1">
    <citation type="journal article" date="2023" name="Mol. Phylogenet. Evol.">
        <title>Genome-scale phylogeny and comparative genomics of the fungal order Sordariales.</title>
        <authorList>
            <person name="Hensen N."/>
            <person name="Bonometti L."/>
            <person name="Westerberg I."/>
            <person name="Brannstrom I.O."/>
            <person name="Guillou S."/>
            <person name="Cros-Aarteil S."/>
            <person name="Calhoun S."/>
            <person name="Haridas S."/>
            <person name="Kuo A."/>
            <person name="Mondo S."/>
            <person name="Pangilinan J."/>
            <person name="Riley R."/>
            <person name="LaButti K."/>
            <person name="Andreopoulos B."/>
            <person name="Lipzen A."/>
            <person name="Chen C."/>
            <person name="Yan M."/>
            <person name="Daum C."/>
            <person name="Ng V."/>
            <person name="Clum A."/>
            <person name="Steindorff A."/>
            <person name="Ohm R.A."/>
            <person name="Martin F."/>
            <person name="Silar P."/>
            <person name="Natvig D.O."/>
            <person name="Lalanne C."/>
            <person name="Gautier V."/>
            <person name="Ament-Velasquez S.L."/>
            <person name="Kruys A."/>
            <person name="Hutchinson M.I."/>
            <person name="Powell A.J."/>
            <person name="Barry K."/>
            <person name="Miller A.N."/>
            <person name="Grigoriev I.V."/>
            <person name="Debuchy R."/>
            <person name="Gladieux P."/>
            <person name="Hiltunen Thoren M."/>
            <person name="Johannesson H."/>
        </authorList>
    </citation>
    <scope>NUCLEOTIDE SEQUENCE</scope>
    <source>
        <strain evidence="9">CBS 141.50</strain>
    </source>
</reference>
<dbReference type="CDD" id="cd07409">
    <property type="entry name" value="MPP_CD73_N"/>
    <property type="match status" value="1"/>
</dbReference>
<dbReference type="GO" id="GO:0046872">
    <property type="term" value="F:metal ion binding"/>
    <property type="evidence" value="ECO:0007669"/>
    <property type="project" value="UniProtKB-KW"/>
</dbReference>
<dbReference type="InterPro" id="IPR004843">
    <property type="entry name" value="Calcineurin-like_PHP"/>
</dbReference>
<sequence>MAIKQLLTAACLLGLAFAVHEDHLVSRKLNKRFIDDTGNYNISFYHINDVHAHLDQYTSSGTDCTDPKKGCFGGYSRVKTILKETRPSHPDSLLLNLGDEFQGTMFFSFYGGEKIADTLNEIGFDAMTLGNHEFDRGDDYLGEFLENLTFPIVSANIVTDNKVLNRTIKPFHIFPEYELAIIGVTTDTTPSISSPGKNTIFNDPIVAVQNTVDLIRATTNITRIAAITHIGYDVDQRLAKETSGLYFIMGGHSHTPLGDFEGAAGPYPTIVENKDGDEVFIVTAYRWGEYFGYIDVTYDAQGKVLAYHGAPIHLTNATAQDEGLQKEIDEWRVPFEEYSKQEVGYSNVVLDQTTCQQKECLLGDFVSDAILQYRLNSTTPETAPDFTLINAGGVRATIDEGPITRGEVLTSFPFSNAVVDVTISGDKLWNALEGVVAGVNVDNGKPVTSFLQVSRGIKIEYGPDSKSQSGKVLVSVTIGGKPLDKAADYKIATMDFVAGGGDNIFAPFEDLVILDTVDEVLVAHIGANTPVDIALDGRLSEVNKCKAGKAIARRARTRKMEKVSL</sequence>
<evidence type="ECO:0000313" key="9">
    <source>
        <dbReference type="EMBL" id="KAK4139893.1"/>
    </source>
</evidence>
<dbReference type="Pfam" id="PF02872">
    <property type="entry name" value="5_nucleotid_C"/>
    <property type="match status" value="1"/>
</dbReference>
<gene>
    <name evidence="9" type="ORF">C8A04DRAFT_32604</name>
</gene>
<keyword evidence="10" id="KW-1185">Reference proteome</keyword>
<dbReference type="Proteomes" id="UP001302676">
    <property type="component" value="Unassembled WGS sequence"/>
</dbReference>
<dbReference type="InterPro" id="IPR006179">
    <property type="entry name" value="5_nucleotidase/apyrase"/>
</dbReference>
<dbReference type="InterPro" id="IPR029052">
    <property type="entry name" value="Metallo-depent_PP-like"/>
</dbReference>
<keyword evidence="5 6" id="KW-0378">Hydrolase</keyword>
<dbReference type="SUPFAM" id="SSF55816">
    <property type="entry name" value="5'-nucleotidase (syn. UDP-sugar hydrolase), C-terminal domain"/>
    <property type="match status" value="1"/>
</dbReference>
<evidence type="ECO:0000313" key="10">
    <source>
        <dbReference type="Proteomes" id="UP001302676"/>
    </source>
</evidence>
<dbReference type="AlphaFoldDB" id="A0AAN6UVB9"/>
<feature type="chain" id="PRO_5042665104" evidence="6">
    <location>
        <begin position="19"/>
        <end position="565"/>
    </location>
</feature>
<evidence type="ECO:0000259" key="8">
    <source>
        <dbReference type="Pfam" id="PF02872"/>
    </source>
</evidence>
<dbReference type="GO" id="GO:0009166">
    <property type="term" value="P:nucleotide catabolic process"/>
    <property type="evidence" value="ECO:0007669"/>
    <property type="project" value="InterPro"/>
</dbReference>
<dbReference type="InterPro" id="IPR008334">
    <property type="entry name" value="5'-Nucleotdase_C"/>
</dbReference>
<name>A0AAN6UVB9_9PEZI</name>
<evidence type="ECO:0000256" key="4">
    <source>
        <dbReference type="ARBA" id="ARBA00022741"/>
    </source>
</evidence>
<dbReference type="Gene3D" id="3.60.21.10">
    <property type="match status" value="1"/>
</dbReference>
<dbReference type="FunFam" id="3.60.21.10:FF:000020">
    <property type="entry name" value="NT5E isoform 4"/>
    <property type="match status" value="1"/>
</dbReference>
<dbReference type="GO" id="GO:0016788">
    <property type="term" value="F:hydrolase activity, acting on ester bonds"/>
    <property type="evidence" value="ECO:0007669"/>
    <property type="project" value="InterPro"/>
</dbReference>
<evidence type="ECO:0000256" key="1">
    <source>
        <dbReference type="ARBA" id="ARBA00006654"/>
    </source>
</evidence>
<dbReference type="PANTHER" id="PTHR11575:SF24">
    <property type="entry name" value="5'-NUCLEOTIDASE"/>
    <property type="match status" value="1"/>
</dbReference>
<dbReference type="PANTHER" id="PTHR11575">
    <property type="entry name" value="5'-NUCLEOTIDASE-RELATED"/>
    <property type="match status" value="1"/>
</dbReference>
<dbReference type="Pfam" id="PF00149">
    <property type="entry name" value="Metallophos"/>
    <property type="match status" value="1"/>
</dbReference>
<dbReference type="PRINTS" id="PR01607">
    <property type="entry name" value="APYRASEFAMLY"/>
</dbReference>
<dbReference type="SUPFAM" id="SSF56300">
    <property type="entry name" value="Metallo-dependent phosphatases"/>
    <property type="match status" value="1"/>
</dbReference>
<evidence type="ECO:0000256" key="6">
    <source>
        <dbReference type="RuleBase" id="RU362119"/>
    </source>
</evidence>
<dbReference type="GO" id="GO:0000166">
    <property type="term" value="F:nucleotide binding"/>
    <property type="evidence" value="ECO:0007669"/>
    <property type="project" value="UniProtKB-KW"/>
</dbReference>
<evidence type="ECO:0000256" key="2">
    <source>
        <dbReference type="ARBA" id="ARBA00022723"/>
    </source>
</evidence>
<organism evidence="9 10">
    <name type="scientific">Dichotomopilus funicola</name>
    <dbReference type="NCBI Taxonomy" id="1934379"/>
    <lineage>
        <taxon>Eukaryota</taxon>
        <taxon>Fungi</taxon>
        <taxon>Dikarya</taxon>
        <taxon>Ascomycota</taxon>
        <taxon>Pezizomycotina</taxon>
        <taxon>Sordariomycetes</taxon>
        <taxon>Sordariomycetidae</taxon>
        <taxon>Sordariales</taxon>
        <taxon>Chaetomiaceae</taxon>
        <taxon>Dichotomopilus</taxon>
    </lineage>
</organism>
<keyword evidence="3 6" id="KW-0732">Signal</keyword>
<dbReference type="InterPro" id="IPR036907">
    <property type="entry name" value="5'-Nucleotdase_C_sf"/>
</dbReference>
<accession>A0AAN6UVB9</accession>
<feature type="signal peptide" evidence="6">
    <location>
        <begin position="1"/>
        <end position="18"/>
    </location>
</feature>
<evidence type="ECO:0000256" key="5">
    <source>
        <dbReference type="ARBA" id="ARBA00022801"/>
    </source>
</evidence>
<comment type="caution">
    <text evidence="9">The sequence shown here is derived from an EMBL/GenBank/DDBJ whole genome shotgun (WGS) entry which is preliminary data.</text>
</comment>
<feature type="domain" description="Calcineurin-like phosphoesterase" evidence="7">
    <location>
        <begin position="43"/>
        <end position="256"/>
    </location>
</feature>
<evidence type="ECO:0000256" key="3">
    <source>
        <dbReference type="ARBA" id="ARBA00022729"/>
    </source>
</evidence>
<dbReference type="Gene3D" id="3.90.780.10">
    <property type="entry name" value="5'-Nucleotidase, C-terminal domain"/>
    <property type="match status" value="1"/>
</dbReference>
<dbReference type="EMBL" id="MU853646">
    <property type="protein sequence ID" value="KAK4139893.1"/>
    <property type="molecule type" value="Genomic_DNA"/>
</dbReference>
<evidence type="ECO:0000259" key="7">
    <source>
        <dbReference type="Pfam" id="PF00149"/>
    </source>
</evidence>
<comment type="similarity">
    <text evidence="1 6">Belongs to the 5'-nucleotidase family.</text>
</comment>